<evidence type="ECO:0000313" key="14">
    <source>
        <dbReference type="EMBL" id="OCT68974.1"/>
    </source>
</evidence>
<dbReference type="CDD" id="cd15283">
    <property type="entry name" value="7tmC_V2R_pheromone"/>
    <property type="match status" value="1"/>
</dbReference>
<dbReference type="PRINTS" id="PR01535">
    <property type="entry name" value="VOMERONASL2R"/>
</dbReference>
<dbReference type="InterPro" id="IPR017979">
    <property type="entry name" value="GPCR_3_CS"/>
</dbReference>
<keyword evidence="8 12" id="KW-0472">Membrane</keyword>
<evidence type="ECO:0000256" key="7">
    <source>
        <dbReference type="ARBA" id="ARBA00023040"/>
    </source>
</evidence>
<feature type="transmembrane region" description="Helical" evidence="12">
    <location>
        <begin position="601"/>
        <end position="621"/>
    </location>
</feature>
<feature type="transmembrane region" description="Helical" evidence="12">
    <location>
        <begin position="444"/>
        <end position="464"/>
    </location>
</feature>
<keyword evidence="10" id="KW-0325">Glycoprotein</keyword>
<dbReference type="FunFam" id="2.10.50.30:FF:000002">
    <property type="entry name" value="Vomeronasal 2 receptor, h1"/>
    <property type="match status" value="1"/>
</dbReference>
<dbReference type="PROSITE" id="PS00981">
    <property type="entry name" value="G_PROTEIN_RECEP_F3_3"/>
    <property type="match status" value="1"/>
</dbReference>
<reference evidence="15" key="1">
    <citation type="journal article" date="2016" name="Nature">
        <title>Genome evolution in the allotetraploid frog Xenopus laevis.</title>
        <authorList>
            <person name="Session A.M."/>
            <person name="Uno Y."/>
            <person name="Kwon T."/>
            <person name="Chapman J.A."/>
            <person name="Toyoda A."/>
            <person name="Takahashi S."/>
            <person name="Fukui A."/>
            <person name="Hikosaka A."/>
            <person name="Suzuki A."/>
            <person name="Kondo M."/>
            <person name="van Heeringen S.J."/>
            <person name="Quigley I."/>
            <person name="Heinz S."/>
            <person name="Ogino H."/>
            <person name="Ochi H."/>
            <person name="Hellsten U."/>
            <person name="Lyons J.B."/>
            <person name="Simakov O."/>
            <person name="Putnam N."/>
            <person name="Stites J."/>
            <person name="Kuroki Y."/>
            <person name="Tanaka T."/>
            <person name="Michiue T."/>
            <person name="Watanabe M."/>
            <person name="Bogdanovic O."/>
            <person name="Lister R."/>
            <person name="Georgiou G."/>
            <person name="Paranjpe S.S."/>
            <person name="van Kruijsbergen I."/>
            <person name="Shu S."/>
            <person name="Carlson J."/>
            <person name="Kinoshita T."/>
            <person name="Ohta Y."/>
            <person name="Mawaribuchi S."/>
            <person name="Jenkins J."/>
            <person name="Grimwood J."/>
            <person name="Schmutz J."/>
            <person name="Mitros T."/>
            <person name="Mozaffari S.V."/>
            <person name="Suzuki Y."/>
            <person name="Haramoto Y."/>
            <person name="Yamamoto T.S."/>
            <person name="Takagi C."/>
            <person name="Heald R."/>
            <person name="Miller K."/>
            <person name="Haudenschild C."/>
            <person name="Kitzman J."/>
            <person name="Nakayama T."/>
            <person name="Izutsu Y."/>
            <person name="Robert J."/>
            <person name="Fortriede J."/>
            <person name="Burns K."/>
            <person name="Lotay V."/>
            <person name="Karimi K."/>
            <person name="Yasuoka Y."/>
            <person name="Dichmann D.S."/>
            <person name="Flajnik M.F."/>
            <person name="Houston D.W."/>
            <person name="Shendure J."/>
            <person name="DuPasquier L."/>
            <person name="Vize P.D."/>
            <person name="Zorn A.M."/>
            <person name="Ito M."/>
            <person name="Marcotte E.M."/>
            <person name="Wallingford J.B."/>
            <person name="Ito Y."/>
            <person name="Asashima M."/>
            <person name="Ueno N."/>
            <person name="Matsuda Y."/>
            <person name="Veenstra G.J."/>
            <person name="Fujiyama A."/>
            <person name="Harland R.M."/>
            <person name="Taira M."/>
            <person name="Rokhsar D.S."/>
        </authorList>
    </citation>
    <scope>NUCLEOTIDE SEQUENCE [LARGE SCALE GENOMIC DNA]</scope>
    <source>
        <strain evidence="15">J</strain>
    </source>
</reference>
<evidence type="ECO:0000256" key="10">
    <source>
        <dbReference type="ARBA" id="ARBA00023180"/>
    </source>
</evidence>
<dbReference type="InterPro" id="IPR000068">
    <property type="entry name" value="GPCR_3_Ca_sens_rcpt-rel"/>
</dbReference>
<keyword evidence="11" id="KW-0807">Transducer</keyword>
<evidence type="ECO:0000256" key="11">
    <source>
        <dbReference type="ARBA" id="ARBA00023224"/>
    </source>
</evidence>
<evidence type="ECO:0000256" key="1">
    <source>
        <dbReference type="ARBA" id="ARBA00004651"/>
    </source>
</evidence>
<dbReference type="EMBL" id="CM004480">
    <property type="protein sequence ID" value="OCT68974.1"/>
    <property type="molecule type" value="Genomic_DNA"/>
</dbReference>
<dbReference type="InterPro" id="IPR001828">
    <property type="entry name" value="ANF_lig-bd_rcpt"/>
</dbReference>
<keyword evidence="3" id="KW-1003">Cell membrane</keyword>
<name>A0A974H8S0_XENLA</name>
<dbReference type="Gene3D" id="3.40.50.2300">
    <property type="match status" value="2"/>
</dbReference>
<dbReference type="InterPro" id="IPR028082">
    <property type="entry name" value="Peripla_BP_I"/>
</dbReference>
<dbReference type="PANTHER" id="PTHR24061">
    <property type="entry name" value="CALCIUM-SENSING RECEPTOR-RELATED"/>
    <property type="match status" value="1"/>
</dbReference>
<evidence type="ECO:0000256" key="4">
    <source>
        <dbReference type="ARBA" id="ARBA00022692"/>
    </source>
</evidence>
<feature type="transmembrane region" description="Helical" evidence="12">
    <location>
        <begin position="411"/>
        <end position="432"/>
    </location>
</feature>
<dbReference type="Proteomes" id="UP000694892">
    <property type="component" value="Chromosome 8L"/>
</dbReference>
<evidence type="ECO:0000256" key="2">
    <source>
        <dbReference type="ARBA" id="ARBA00007242"/>
    </source>
</evidence>
<feature type="transmembrane region" description="Helical" evidence="12">
    <location>
        <begin position="566"/>
        <end position="589"/>
    </location>
</feature>
<dbReference type="PRINTS" id="PR00248">
    <property type="entry name" value="GPCRMGR"/>
</dbReference>
<dbReference type="InterPro" id="IPR038550">
    <property type="entry name" value="GPCR_3_9-Cys_sf"/>
</dbReference>
<comment type="similarity">
    <text evidence="2">Belongs to the G-protein coupled receptor 3 family.</text>
</comment>
<evidence type="ECO:0000313" key="15">
    <source>
        <dbReference type="Proteomes" id="UP000694892"/>
    </source>
</evidence>
<feature type="transmembrane region" description="Helical" evidence="12">
    <location>
        <begin position="522"/>
        <end position="539"/>
    </location>
</feature>
<feature type="transmembrane region" description="Helical" evidence="12">
    <location>
        <begin position="627"/>
        <end position="649"/>
    </location>
</feature>
<proteinExistence type="inferred from homology"/>
<evidence type="ECO:0000256" key="12">
    <source>
        <dbReference type="SAM" id="Phobius"/>
    </source>
</evidence>
<dbReference type="Pfam" id="PF07562">
    <property type="entry name" value="NCD3G"/>
    <property type="match status" value="1"/>
</dbReference>
<dbReference type="InterPro" id="IPR011500">
    <property type="entry name" value="GPCR_3_9-Cys_dom"/>
</dbReference>
<evidence type="ECO:0000259" key="13">
    <source>
        <dbReference type="PROSITE" id="PS50259"/>
    </source>
</evidence>
<dbReference type="InterPro" id="IPR004073">
    <property type="entry name" value="GPCR_3_vmron_rcpt_2"/>
</dbReference>
<dbReference type="Gene3D" id="2.10.50.30">
    <property type="entry name" value="GPCR, family 3, nine cysteines domain"/>
    <property type="match status" value="1"/>
</dbReference>
<keyword evidence="6 12" id="KW-1133">Transmembrane helix</keyword>
<dbReference type="OMA" id="ISFQKSW"/>
<dbReference type="GO" id="GO:0005886">
    <property type="term" value="C:plasma membrane"/>
    <property type="evidence" value="ECO:0007669"/>
    <property type="project" value="UniProtKB-SubCell"/>
</dbReference>
<feature type="domain" description="G-protein coupled receptors family 3 profile" evidence="13">
    <location>
        <begin position="407"/>
        <end position="662"/>
    </location>
</feature>
<keyword evidence="7" id="KW-0297">G-protein coupled receptor</keyword>
<evidence type="ECO:0000256" key="9">
    <source>
        <dbReference type="ARBA" id="ARBA00023170"/>
    </source>
</evidence>
<dbReference type="Pfam" id="PF01094">
    <property type="entry name" value="ANF_receptor"/>
    <property type="match status" value="1"/>
</dbReference>
<dbReference type="FunFam" id="3.40.50.2300:FF:000024">
    <property type="entry name" value="Vomeronasal 2, receptor 73"/>
    <property type="match status" value="1"/>
</dbReference>
<sequence>MDPVLSDKNQFPLFYRTVPNEIAQYGAFIKLIKQFSWTWVGVLVSDNESGLKMSQMLQKEFELNGICFAFLEFIPYRSALDDAKKLHIVRSLNSSAANVNIAYGDRDYMLTLSIILYMFPISEKVWIISSQWDVASGLDYFFLPFVSFNGSLAFTRHISSIQGFEDFLLTLTPDDFPNDPIIKSSWFELYSCVWKGNNKALACNGTEEIQKIYENIYKDISINSYSIYNAVYMLAYALQMQKREEGHHVHSIQAWEMHKYLKKISIAQSDGNELHFDENGDMPSDFDIINWIVYPNQSLDGIRVGTYEQKSSFPELRINESLIRWSPTFNDTPRTPYSQTCHPGYKKKRKEGLPDCCYDCVPCPEGEISNQTDRVTCLKCPVHQWPNFNRTICIDKVITYLSYHEPLGASLAFLSILFFIMTGLVLMIFIQYRNMPVVKANNRDLSYILLVSLKISFLCNLLFIDHPLQVTCILRQTVFGVTFSTVISSVLAKTVTVVIAFNATKPGSKLRIFLGPRVTNSIVIVCLLMQVIICTSWLVSSPPFPYYNIEDVISEIVVECHEHSSFGFYCILGFMGLLAALSFIIAFFARTLPDIFNEAKFITFSMLLFCSVWVSFIPAYLSAKGKYVVAVEIFAILASSFGILACIFVPKCYLILFKTGKSPTVVTLLVKPSRDQGTWHLFWYRVPAVTLKLEYSFEEHYLQDGDYILGGLITVKTHFSPELFDFEKKPSSLFFCKLVYIDTFQKLVIGDLSKIKGRPKFNNLSKRETNAISNLKFNKEIVIKSADKGGSVVVLDADYYKTEALRQLCDRDTYEPLTYYVDCLLLPIVFDLPSYLRDSMDCINKIQREVWKPSYLWVTLDVSSLYSSIEHTRGILAVRF</sequence>
<evidence type="ECO:0000256" key="3">
    <source>
        <dbReference type="ARBA" id="ARBA00022475"/>
    </source>
</evidence>
<feature type="transmembrane region" description="Helical" evidence="12">
    <location>
        <begin position="476"/>
        <end position="501"/>
    </location>
</feature>
<evidence type="ECO:0000256" key="5">
    <source>
        <dbReference type="ARBA" id="ARBA00022729"/>
    </source>
</evidence>
<dbReference type="PANTHER" id="PTHR24061:SF626">
    <property type="entry name" value="VOMERONASAL TYPE-2 RECEPTOR 26"/>
    <property type="match status" value="1"/>
</dbReference>
<keyword evidence="9" id="KW-0675">Receptor</keyword>
<dbReference type="Pfam" id="PF00003">
    <property type="entry name" value="7tm_3"/>
    <property type="match status" value="1"/>
</dbReference>
<organism evidence="14 15">
    <name type="scientific">Xenopus laevis</name>
    <name type="common">African clawed frog</name>
    <dbReference type="NCBI Taxonomy" id="8355"/>
    <lineage>
        <taxon>Eukaryota</taxon>
        <taxon>Metazoa</taxon>
        <taxon>Chordata</taxon>
        <taxon>Craniata</taxon>
        <taxon>Vertebrata</taxon>
        <taxon>Euteleostomi</taxon>
        <taxon>Amphibia</taxon>
        <taxon>Batrachia</taxon>
        <taxon>Anura</taxon>
        <taxon>Pipoidea</taxon>
        <taxon>Pipidae</taxon>
        <taxon>Xenopodinae</taxon>
        <taxon>Xenopus</taxon>
        <taxon>Xenopus</taxon>
    </lineage>
</organism>
<evidence type="ECO:0000256" key="6">
    <source>
        <dbReference type="ARBA" id="ARBA00022989"/>
    </source>
</evidence>
<dbReference type="InterPro" id="IPR000337">
    <property type="entry name" value="GPCR_3"/>
</dbReference>
<evidence type="ECO:0000256" key="8">
    <source>
        <dbReference type="ARBA" id="ARBA00023136"/>
    </source>
</evidence>
<dbReference type="PROSITE" id="PS50259">
    <property type="entry name" value="G_PROTEIN_RECEP_F3_4"/>
    <property type="match status" value="1"/>
</dbReference>
<comment type="subcellular location">
    <subcellularLocation>
        <location evidence="1">Cell membrane</location>
        <topology evidence="1">Multi-pass membrane protein</topology>
    </subcellularLocation>
</comment>
<accession>A0A974H8S0</accession>
<dbReference type="SUPFAM" id="SSF53822">
    <property type="entry name" value="Periplasmic binding protein-like I"/>
    <property type="match status" value="1"/>
</dbReference>
<dbReference type="InterPro" id="IPR017978">
    <property type="entry name" value="GPCR_3_C"/>
</dbReference>
<dbReference type="AlphaFoldDB" id="A0A974H8S0"/>
<protein>
    <recommendedName>
        <fullName evidence="13">G-protein coupled receptors family 3 profile domain-containing protein</fullName>
    </recommendedName>
</protein>
<dbReference type="GO" id="GO:0004930">
    <property type="term" value="F:G protein-coupled receptor activity"/>
    <property type="evidence" value="ECO:0007669"/>
    <property type="project" value="UniProtKB-KW"/>
</dbReference>
<keyword evidence="4 12" id="KW-0812">Transmembrane</keyword>
<keyword evidence="5" id="KW-0732">Signal</keyword>
<gene>
    <name evidence="14" type="ORF">XELAEV_18040282mg</name>
</gene>